<dbReference type="PROSITE" id="PS50800">
    <property type="entry name" value="SAP"/>
    <property type="match status" value="1"/>
</dbReference>
<keyword evidence="3" id="KW-0378">Hydrolase</keyword>
<dbReference type="GO" id="GO:0008234">
    <property type="term" value="F:cysteine-type peptidase activity"/>
    <property type="evidence" value="ECO:0007669"/>
    <property type="project" value="InterPro"/>
</dbReference>
<dbReference type="SUPFAM" id="SSF68906">
    <property type="entry name" value="SAP domain"/>
    <property type="match status" value="1"/>
</dbReference>
<dbReference type="SUPFAM" id="SSF54001">
    <property type="entry name" value="Cysteine proteinases"/>
    <property type="match status" value="1"/>
</dbReference>
<dbReference type="InterPro" id="IPR003034">
    <property type="entry name" value="SAP_dom"/>
</dbReference>
<dbReference type="InterPro" id="IPR036361">
    <property type="entry name" value="SAP_dom_sf"/>
</dbReference>
<comment type="caution">
    <text evidence="6">The sequence shown here is derived from an EMBL/GenBank/DDBJ whole genome shotgun (WGS) entry which is preliminary data.</text>
</comment>
<sequence>MKVTVKYICNSCRVSPSYHKWAPWIGPRTRSGKCVLNTEFLKVKKSDADQVDIDVTEERLSTELTNLKVEALRNLVKRCGIDSKGSKIDLILRLREAMKTRSTYDKVFEKVWGASGGWAVILCPCGIVNAVKPCRTSWTPGVHHPLQEQLVNYVLDETRPMEELIVKDCYTCLTRENLVTLGLRREMDSMVGNACLRLIHEAMQYQGKDVFVVDLHVPPTWLAPNHCDARLSLPVDSHKRDALIFPLWIPGHFVLCVMKPLKGEILFLDSQYYRGQGFAQQPYQKILRALAQHVIPGGAWSELTGQDIEGLPKQLSGNDCGVFMLMYTWYVVMEAPFDFTILPAETLLKIFVLVVLEDGDPAIRSLALTCKRFWEVVREDYFLQEAHFAWLDTNKSPPLCRDWCF</sequence>
<dbReference type="InterPro" id="IPR038765">
    <property type="entry name" value="Papain-like_cys_pep_sf"/>
</dbReference>
<dbReference type="InterPro" id="IPR003653">
    <property type="entry name" value="Peptidase_C48_C"/>
</dbReference>
<evidence type="ECO:0000256" key="3">
    <source>
        <dbReference type="ARBA" id="ARBA00022801"/>
    </source>
</evidence>
<dbReference type="InterPro" id="IPR001810">
    <property type="entry name" value="F-box_dom"/>
</dbReference>
<feature type="domain" description="F-box" evidence="4">
    <location>
        <begin position="336"/>
        <end position="386"/>
    </location>
</feature>
<dbReference type="Pfam" id="PF02902">
    <property type="entry name" value="Peptidase_C48"/>
    <property type="match status" value="1"/>
</dbReference>
<dbReference type="PANTHER" id="PTHR17609">
    <property type="entry name" value="HMG DOMAIN-CONTAINING PROTEIN 3"/>
    <property type="match status" value="1"/>
</dbReference>
<organism evidence="6 7">
    <name type="scientific">Champsocephalus gunnari</name>
    <name type="common">Mackerel icefish</name>
    <dbReference type="NCBI Taxonomy" id="52237"/>
    <lineage>
        <taxon>Eukaryota</taxon>
        <taxon>Metazoa</taxon>
        <taxon>Chordata</taxon>
        <taxon>Craniata</taxon>
        <taxon>Vertebrata</taxon>
        <taxon>Euteleostomi</taxon>
        <taxon>Actinopterygii</taxon>
        <taxon>Neopterygii</taxon>
        <taxon>Teleostei</taxon>
        <taxon>Neoteleostei</taxon>
        <taxon>Acanthomorphata</taxon>
        <taxon>Eupercaria</taxon>
        <taxon>Perciformes</taxon>
        <taxon>Notothenioidei</taxon>
        <taxon>Channichthyidae</taxon>
        <taxon>Champsocephalus</taxon>
    </lineage>
</organism>
<dbReference type="Proteomes" id="UP001331515">
    <property type="component" value="Unassembled WGS sequence"/>
</dbReference>
<name>A0AAN8DQ32_CHAGU</name>
<evidence type="ECO:0000256" key="2">
    <source>
        <dbReference type="ARBA" id="ARBA00022670"/>
    </source>
</evidence>
<evidence type="ECO:0000313" key="7">
    <source>
        <dbReference type="Proteomes" id="UP001331515"/>
    </source>
</evidence>
<evidence type="ECO:0008006" key="8">
    <source>
        <dbReference type="Google" id="ProtNLM"/>
    </source>
</evidence>
<proteinExistence type="inferred from homology"/>
<dbReference type="PANTHER" id="PTHR17609:SF3">
    <property type="entry name" value="SAP DOMAIN-CONTAINING PROTEIN"/>
    <property type="match status" value="1"/>
</dbReference>
<dbReference type="Gene3D" id="3.40.395.10">
    <property type="entry name" value="Adenoviral Proteinase, Chain A"/>
    <property type="match status" value="1"/>
</dbReference>
<dbReference type="EMBL" id="JAURVH010001519">
    <property type="protein sequence ID" value="KAK5927057.1"/>
    <property type="molecule type" value="Genomic_DNA"/>
</dbReference>
<evidence type="ECO:0000313" key="6">
    <source>
        <dbReference type="EMBL" id="KAK5927057.1"/>
    </source>
</evidence>
<gene>
    <name evidence="6" type="ORF">CgunFtcFv8_022582</name>
</gene>
<dbReference type="AlphaFoldDB" id="A0AAN8DQ32"/>
<evidence type="ECO:0000259" key="4">
    <source>
        <dbReference type="PROSITE" id="PS50181"/>
    </source>
</evidence>
<keyword evidence="2" id="KW-0645">Protease</keyword>
<dbReference type="PROSITE" id="PS50181">
    <property type="entry name" value="FBOX"/>
    <property type="match status" value="1"/>
</dbReference>
<dbReference type="Gene3D" id="1.10.720.30">
    <property type="entry name" value="SAP domain"/>
    <property type="match status" value="1"/>
</dbReference>
<protein>
    <recommendedName>
        <fullName evidence="8">Ubiquitin-like protease family profile domain-containing protein</fullName>
    </recommendedName>
</protein>
<evidence type="ECO:0000259" key="5">
    <source>
        <dbReference type="PROSITE" id="PS50800"/>
    </source>
</evidence>
<comment type="similarity">
    <text evidence="1">Belongs to the peptidase C48 family.</text>
</comment>
<dbReference type="GO" id="GO:0006508">
    <property type="term" value="P:proteolysis"/>
    <property type="evidence" value="ECO:0007669"/>
    <property type="project" value="UniProtKB-KW"/>
</dbReference>
<keyword evidence="7" id="KW-1185">Reference proteome</keyword>
<feature type="domain" description="SAP" evidence="5">
    <location>
        <begin position="64"/>
        <end position="98"/>
    </location>
</feature>
<evidence type="ECO:0000256" key="1">
    <source>
        <dbReference type="ARBA" id="ARBA00005234"/>
    </source>
</evidence>
<accession>A0AAN8DQ32</accession>
<dbReference type="InterPro" id="IPR039598">
    <property type="entry name" value="HMGXB3"/>
</dbReference>
<reference evidence="6 7" key="1">
    <citation type="journal article" date="2023" name="Mol. Biol. Evol.">
        <title>Genomics of Secondarily Temperate Adaptation in the Only Non-Antarctic Icefish.</title>
        <authorList>
            <person name="Rivera-Colon A.G."/>
            <person name="Rayamajhi N."/>
            <person name="Minhas B.F."/>
            <person name="Madrigal G."/>
            <person name="Bilyk K.T."/>
            <person name="Yoon V."/>
            <person name="Hune M."/>
            <person name="Gregory S."/>
            <person name="Cheng C.H.C."/>
            <person name="Catchen J.M."/>
        </authorList>
    </citation>
    <scope>NUCLEOTIDE SEQUENCE [LARGE SCALE GENOMIC DNA]</scope>
    <source>
        <tissue evidence="6">White muscle</tissue>
    </source>
</reference>